<dbReference type="GeneID" id="62204679"/>
<protein>
    <submittedName>
        <fullName evidence="1">Uncharacterized protein</fullName>
    </submittedName>
</protein>
<dbReference type="Proteomes" id="UP000596902">
    <property type="component" value="Unassembled WGS sequence"/>
</dbReference>
<dbReference type="RefSeq" id="XP_038785998.1">
    <property type="nucleotide sequence ID" value="XM_038931501.1"/>
</dbReference>
<dbReference type="AlphaFoldDB" id="A0A8H7EEL0"/>
<proteinExistence type="predicted"/>
<evidence type="ECO:0000313" key="2">
    <source>
        <dbReference type="Proteomes" id="UP000596902"/>
    </source>
</evidence>
<accession>A0A8H7EEL0</accession>
<sequence length="50" mass="6131">MLLRPTEHICIIVSYVRCILAPFRQACLFSDPWKHRKDTYYAMWHHNQQI</sequence>
<keyword evidence="2" id="KW-1185">Reference proteome</keyword>
<reference evidence="1" key="1">
    <citation type="submission" date="2020-01" db="EMBL/GenBank/DDBJ databases">
        <authorList>
            <person name="Feng Z.H.Z."/>
        </authorList>
    </citation>
    <scope>NUCLEOTIDE SEQUENCE</scope>
    <source>
        <strain evidence="1">CBS107.38</strain>
    </source>
</reference>
<gene>
    <name evidence="1" type="ORF">GT037_006454</name>
</gene>
<evidence type="ECO:0000313" key="1">
    <source>
        <dbReference type="EMBL" id="KAF7675735.1"/>
    </source>
</evidence>
<reference evidence="1" key="2">
    <citation type="submission" date="2020-08" db="EMBL/GenBank/DDBJ databases">
        <title>Draft Genome Sequence of Cumin Blight Pathogen Alternaria burnsii.</title>
        <authorList>
            <person name="Feng Z."/>
        </authorList>
    </citation>
    <scope>NUCLEOTIDE SEQUENCE</scope>
    <source>
        <strain evidence="1">CBS107.38</strain>
    </source>
</reference>
<dbReference type="EMBL" id="JAAABM010000008">
    <property type="protein sequence ID" value="KAF7675735.1"/>
    <property type="molecule type" value="Genomic_DNA"/>
</dbReference>
<comment type="caution">
    <text evidence="1">The sequence shown here is derived from an EMBL/GenBank/DDBJ whole genome shotgun (WGS) entry which is preliminary data.</text>
</comment>
<name>A0A8H7EEL0_9PLEO</name>
<organism evidence="1 2">
    <name type="scientific">Alternaria burnsii</name>
    <dbReference type="NCBI Taxonomy" id="1187904"/>
    <lineage>
        <taxon>Eukaryota</taxon>
        <taxon>Fungi</taxon>
        <taxon>Dikarya</taxon>
        <taxon>Ascomycota</taxon>
        <taxon>Pezizomycotina</taxon>
        <taxon>Dothideomycetes</taxon>
        <taxon>Pleosporomycetidae</taxon>
        <taxon>Pleosporales</taxon>
        <taxon>Pleosporineae</taxon>
        <taxon>Pleosporaceae</taxon>
        <taxon>Alternaria</taxon>
        <taxon>Alternaria sect. Alternaria</taxon>
    </lineage>
</organism>